<gene>
    <name evidence="1" type="ORF">PsYK624_107040</name>
</gene>
<name>A0A9P3GJ63_9APHY</name>
<reference evidence="1 2" key="1">
    <citation type="submission" date="2021-08" db="EMBL/GenBank/DDBJ databases">
        <title>Draft Genome Sequence of Phanerochaete sordida strain YK-624.</title>
        <authorList>
            <person name="Mori T."/>
            <person name="Dohra H."/>
            <person name="Suzuki T."/>
            <person name="Kawagishi H."/>
            <person name="Hirai H."/>
        </authorList>
    </citation>
    <scope>NUCLEOTIDE SEQUENCE [LARGE SCALE GENOMIC DNA]</scope>
    <source>
        <strain evidence="1 2">YK-624</strain>
    </source>
</reference>
<evidence type="ECO:0000313" key="2">
    <source>
        <dbReference type="Proteomes" id="UP000703269"/>
    </source>
</evidence>
<protein>
    <submittedName>
        <fullName evidence="1">Uncharacterized protein</fullName>
    </submittedName>
</protein>
<dbReference type="OrthoDB" id="2576082at2759"/>
<dbReference type="Proteomes" id="UP000703269">
    <property type="component" value="Unassembled WGS sequence"/>
</dbReference>
<dbReference type="EMBL" id="BPQB01000041">
    <property type="protein sequence ID" value="GJE94534.1"/>
    <property type="molecule type" value="Genomic_DNA"/>
</dbReference>
<keyword evidence="2" id="KW-1185">Reference proteome</keyword>
<sequence length="298" mass="32419">MPVYNITVDDASPLIQYDGWWTDSSHGDPAYIEYRNQTFHPTSMFNGTARLTFNGSAVYLFGAKRANHDVYSVILDGHTTTGHGYSAADSFQQMLFNQTGLSPSQEHHISLSNTPSSSTLAYTDLDYVVITAGDGDDSTQSKDTFWDAGVAQYSSGWDDSPDGFQSNYFNSTMHRTNMMHASATVTLEGNAIAVYGATSMNHGFFNVSLDNSPPITLNGTIPSDQPGPRYQNLLYWAGGLSSGQHTVTVTNIDSRGLWLDLDMFVVSHWSQPSTQSSGSAAQLAPSLAESWLVLSSSF</sequence>
<accession>A0A9P3GJ63</accession>
<dbReference type="Gene3D" id="2.60.120.260">
    <property type="entry name" value="Galactose-binding domain-like"/>
    <property type="match status" value="2"/>
</dbReference>
<dbReference type="AlphaFoldDB" id="A0A9P3GJ63"/>
<proteinExistence type="predicted"/>
<evidence type="ECO:0000313" key="1">
    <source>
        <dbReference type="EMBL" id="GJE94534.1"/>
    </source>
</evidence>
<comment type="caution">
    <text evidence="1">The sequence shown here is derived from an EMBL/GenBank/DDBJ whole genome shotgun (WGS) entry which is preliminary data.</text>
</comment>
<organism evidence="1 2">
    <name type="scientific">Phanerochaete sordida</name>
    <dbReference type="NCBI Taxonomy" id="48140"/>
    <lineage>
        <taxon>Eukaryota</taxon>
        <taxon>Fungi</taxon>
        <taxon>Dikarya</taxon>
        <taxon>Basidiomycota</taxon>
        <taxon>Agaricomycotina</taxon>
        <taxon>Agaricomycetes</taxon>
        <taxon>Polyporales</taxon>
        <taxon>Phanerochaetaceae</taxon>
        <taxon>Phanerochaete</taxon>
    </lineage>
</organism>